<organism evidence="1 2">
    <name type="scientific">Rhizosaccharibacter radicis</name>
    <dbReference type="NCBI Taxonomy" id="2782605"/>
    <lineage>
        <taxon>Bacteria</taxon>
        <taxon>Pseudomonadati</taxon>
        <taxon>Pseudomonadota</taxon>
        <taxon>Alphaproteobacteria</taxon>
        <taxon>Acetobacterales</taxon>
        <taxon>Acetobacteraceae</taxon>
        <taxon>Rhizosaccharibacter</taxon>
    </lineage>
</organism>
<keyword evidence="2" id="KW-1185">Reference proteome</keyword>
<sequence length="242" mass="25600">MSIPARTAGDADRRPDFHRVRRGPARLTLAAGLCALLAACAGRPLPVDCAALPPPPPDRVFLVAHGWHTDLAIPASLLRGRMRVFRSIFPGMRVLLLGFGKRTFMMAPVTTVGDLLVGPFPGSGTVLAVGLSATPDVAYDDGTMEPIRLPPGGADALSEFLWNTLEVRDDRPVRIGPGFFPGSVFFASRRGYSGFDTCNRWSVDALRAAGLPVSGGGVVFASQALRRAAPLSDGLCAIKGRP</sequence>
<name>A0ABT1VT84_9PROT</name>
<dbReference type="RefSeq" id="WP_422918132.1">
    <property type="nucleotide sequence ID" value="NZ_JAMZEJ010000001.1"/>
</dbReference>
<reference evidence="1 2" key="1">
    <citation type="submission" date="2022-06" db="EMBL/GenBank/DDBJ databases">
        <title>Rhizosaccharibacter gen. nov. sp. nov. KSS12, endophytic bacteria isolated from sugarcane.</title>
        <authorList>
            <person name="Pitiwittayakul N."/>
        </authorList>
    </citation>
    <scope>NUCLEOTIDE SEQUENCE [LARGE SCALE GENOMIC DNA]</scope>
    <source>
        <strain evidence="1 2">KSS12</strain>
    </source>
</reference>
<evidence type="ECO:0000313" key="2">
    <source>
        <dbReference type="Proteomes" id="UP001524547"/>
    </source>
</evidence>
<gene>
    <name evidence="1" type="ORF">NFI88_00860</name>
</gene>
<proteinExistence type="predicted"/>
<dbReference type="EMBL" id="JAMZEJ010000001">
    <property type="protein sequence ID" value="MCQ8239390.1"/>
    <property type="molecule type" value="Genomic_DNA"/>
</dbReference>
<evidence type="ECO:0000313" key="1">
    <source>
        <dbReference type="EMBL" id="MCQ8239390.1"/>
    </source>
</evidence>
<dbReference type="Pfam" id="PF09601">
    <property type="entry name" value="DUF2459"/>
    <property type="match status" value="1"/>
</dbReference>
<comment type="caution">
    <text evidence="1">The sequence shown here is derived from an EMBL/GenBank/DDBJ whole genome shotgun (WGS) entry which is preliminary data.</text>
</comment>
<accession>A0ABT1VT84</accession>
<dbReference type="Proteomes" id="UP001524547">
    <property type="component" value="Unassembled WGS sequence"/>
</dbReference>
<protein>
    <submittedName>
        <fullName evidence="1">DUF2459 domain-containing protein</fullName>
    </submittedName>
</protein>
<dbReference type="InterPro" id="IPR011727">
    <property type="entry name" value="CHP02117"/>
</dbReference>